<sequence>MKLTFQESELENGDIICFQKDSSMDIVKQICFPDVSLYLEYVHKRYPYVASSFEYICAQSPGSFLSPRHRI</sequence>
<keyword evidence="1" id="KW-0833">Ubl conjugation pathway</keyword>
<evidence type="ECO:0000259" key="2">
    <source>
        <dbReference type="Pfam" id="PF12436"/>
    </source>
</evidence>
<dbReference type="Gene3D" id="3.10.20.90">
    <property type="entry name" value="Phosphatidylinositol 3-kinase Catalytic Subunit, Chain A, domain 1"/>
    <property type="match status" value="1"/>
</dbReference>
<evidence type="ECO:0000256" key="1">
    <source>
        <dbReference type="ARBA" id="ARBA00022786"/>
    </source>
</evidence>
<dbReference type="GO" id="GO:0140096">
    <property type="term" value="F:catalytic activity, acting on a protein"/>
    <property type="evidence" value="ECO:0007669"/>
    <property type="project" value="UniProtKB-ARBA"/>
</dbReference>
<keyword evidence="3" id="KW-0378">Hydrolase</keyword>
<accession>A0A396HW77</accession>
<name>A0A396HW77_MEDTR</name>
<dbReference type="InterPro" id="IPR024729">
    <property type="entry name" value="USP7_ICP0-binding_dom"/>
</dbReference>
<protein>
    <submittedName>
        <fullName evidence="3">Putative ubiquitin carboxyl-terminal hydrolase 7, ICP0-binding domain-containing protein</fullName>
    </submittedName>
</protein>
<dbReference type="Proteomes" id="UP000265566">
    <property type="component" value="Chromosome 5"/>
</dbReference>
<gene>
    <name evidence="3" type="ORF">MtrunA17_Chr5g0441861</name>
</gene>
<comment type="caution">
    <text evidence="3">The sequence shown here is derived from an EMBL/GenBank/DDBJ whole genome shotgun (WGS) entry which is preliminary data.</text>
</comment>
<proteinExistence type="predicted"/>
<feature type="domain" description="Ubiquitin carboxyl-terminal hydrolase 7 ICP0-binding" evidence="2">
    <location>
        <begin position="2"/>
        <end position="45"/>
    </location>
</feature>
<dbReference type="AlphaFoldDB" id="A0A396HW77"/>
<evidence type="ECO:0000313" key="3">
    <source>
        <dbReference type="EMBL" id="RHN57569.1"/>
    </source>
</evidence>
<dbReference type="Pfam" id="PF12436">
    <property type="entry name" value="USP7_ICP0_bdg"/>
    <property type="match status" value="1"/>
</dbReference>
<dbReference type="Gramene" id="rna33137">
    <property type="protein sequence ID" value="RHN57569.1"/>
    <property type="gene ID" value="gene33137"/>
</dbReference>
<dbReference type="GO" id="GO:0016787">
    <property type="term" value="F:hydrolase activity"/>
    <property type="evidence" value="ECO:0007669"/>
    <property type="project" value="UniProtKB-KW"/>
</dbReference>
<evidence type="ECO:0000313" key="4">
    <source>
        <dbReference type="Proteomes" id="UP000265566"/>
    </source>
</evidence>
<organism evidence="3 4">
    <name type="scientific">Medicago truncatula</name>
    <name type="common">Barrel medic</name>
    <name type="synonym">Medicago tribuloides</name>
    <dbReference type="NCBI Taxonomy" id="3880"/>
    <lineage>
        <taxon>Eukaryota</taxon>
        <taxon>Viridiplantae</taxon>
        <taxon>Streptophyta</taxon>
        <taxon>Embryophyta</taxon>
        <taxon>Tracheophyta</taxon>
        <taxon>Spermatophyta</taxon>
        <taxon>Magnoliopsida</taxon>
        <taxon>eudicotyledons</taxon>
        <taxon>Gunneridae</taxon>
        <taxon>Pentapetalae</taxon>
        <taxon>rosids</taxon>
        <taxon>fabids</taxon>
        <taxon>Fabales</taxon>
        <taxon>Fabaceae</taxon>
        <taxon>Papilionoideae</taxon>
        <taxon>50 kb inversion clade</taxon>
        <taxon>NPAAA clade</taxon>
        <taxon>Hologalegina</taxon>
        <taxon>IRL clade</taxon>
        <taxon>Trifolieae</taxon>
        <taxon>Medicago</taxon>
    </lineage>
</organism>
<dbReference type="EMBL" id="PSQE01000005">
    <property type="protein sequence ID" value="RHN57569.1"/>
    <property type="molecule type" value="Genomic_DNA"/>
</dbReference>
<reference evidence="4" key="1">
    <citation type="journal article" date="2018" name="Nat. Plants">
        <title>Whole-genome landscape of Medicago truncatula symbiotic genes.</title>
        <authorList>
            <person name="Pecrix Y."/>
            <person name="Staton S.E."/>
            <person name="Sallet E."/>
            <person name="Lelandais-Briere C."/>
            <person name="Moreau S."/>
            <person name="Carrere S."/>
            <person name="Blein T."/>
            <person name="Jardinaud M.F."/>
            <person name="Latrasse D."/>
            <person name="Zouine M."/>
            <person name="Zahm M."/>
            <person name="Kreplak J."/>
            <person name="Mayjonade B."/>
            <person name="Satge C."/>
            <person name="Perez M."/>
            <person name="Cauet S."/>
            <person name="Marande W."/>
            <person name="Chantry-Darmon C."/>
            <person name="Lopez-Roques C."/>
            <person name="Bouchez O."/>
            <person name="Berard A."/>
            <person name="Debelle F."/>
            <person name="Munos S."/>
            <person name="Bendahmane A."/>
            <person name="Berges H."/>
            <person name="Niebel A."/>
            <person name="Buitink J."/>
            <person name="Frugier F."/>
            <person name="Benhamed M."/>
            <person name="Crespi M."/>
            <person name="Gouzy J."/>
            <person name="Gamas P."/>
        </authorList>
    </citation>
    <scope>NUCLEOTIDE SEQUENCE [LARGE SCALE GENOMIC DNA]</scope>
    <source>
        <strain evidence="4">cv. Jemalong A17</strain>
    </source>
</reference>